<evidence type="ECO:0000313" key="2">
    <source>
        <dbReference type="EMBL" id="RNF64290.1"/>
    </source>
</evidence>
<reference evidence="2" key="1">
    <citation type="submission" date="2018-10" db="EMBL/GenBank/DDBJ databases">
        <title>Acidithiobacillus sulfuriphilus sp. nov.: an extremely acidophilic sulfur-oxidizing chemolithotroph isolated from a neutral pH environment.</title>
        <authorList>
            <person name="Falagan C."/>
            <person name="Moya-Beltran A."/>
            <person name="Quatrini R."/>
            <person name="Johnson D.B."/>
        </authorList>
    </citation>
    <scope>NUCLEOTIDE SEQUENCE [LARGE SCALE GENOMIC DNA]</scope>
    <source>
        <strain evidence="2">CJ-2</strain>
    </source>
</reference>
<dbReference type="InterPro" id="IPR004942">
    <property type="entry name" value="Roadblock/LAMTOR2_dom"/>
</dbReference>
<feature type="domain" description="Roadblock/LAMTOR2" evidence="1">
    <location>
        <begin position="34"/>
        <end position="105"/>
    </location>
</feature>
<accession>A0A3M8RDF1</accession>
<comment type="caution">
    <text evidence="2">The sequence shown here is derived from an EMBL/GenBank/DDBJ whole genome shotgun (WGS) entry which is preliminary data.</text>
</comment>
<sequence length="131" mass="14405">MTASRHRLKEMTYMKVSHSYQKEYIDLEAMRLAIPQVRGVVLLNRDGLAMAVSGVTEEGGDLLATTAAGAWFLLQRTLAAASGMGNEEVLVSGGDHALLVLPFRAFLLCAHIHPDTHGIRDAVRRYRWGEG</sequence>
<dbReference type="SUPFAM" id="SSF103196">
    <property type="entry name" value="Roadblock/LC7 domain"/>
    <property type="match status" value="1"/>
</dbReference>
<evidence type="ECO:0000259" key="1">
    <source>
        <dbReference type="Pfam" id="PF03259"/>
    </source>
</evidence>
<dbReference type="Pfam" id="PF03259">
    <property type="entry name" value="Robl_LC7"/>
    <property type="match status" value="1"/>
</dbReference>
<dbReference type="AlphaFoldDB" id="A0A3M8RDF1"/>
<organism evidence="2">
    <name type="scientific">Acidithiobacillus sulfuriphilus</name>
    <dbReference type="NCBI Taxonomy" id="1867749"/>
    <lineage>
        <taxon>Bacteria</taxon>
        <taxon>Pseudomonadati</taxon>
        <taxon>Pseudomonadota</taxon>
        <taxon>Acidithiobacillia</taxon>
        <taxon>Acidithiobacillales</taxon>
        <taxon>Acidithiobacillaceae</taxon>
        <taxon>Acidithiobacillus</taxon>
    </lineage>
</organism>
<name>A0A3M8RDF1_9PROT</name>
<protein>
    <submittedName>
        <fullName evidence="2">Roadblock/LC7 domain-containing protein</fullName>
    </submittedName>
</protein>
<gene>
    <name evidence="2" type="ORF">EC580_05895</name>
</gene>
<dbReference type="EMBL" id="RIZI01000151">
    <property type="protein sequence ID" value="RNF64290.1"/>
    <property type="molecule type" value="Genomic_DNA"/>
</dbReference>
<proteinExistence type="predicted"/>
<dbReference type="Gene3D" id="3.30.450.30">
    <property type="entry name" value="Dynein light chain 2a, cytoplasmic"/>
    <property type="match status" value="1"/>
</dbReference>